<keyword evidence="1" id="KW-1133">Transmembrane helix</keyword>
<evidence type="ECO:0000313" key="3">
    <source>
        <dbReference type="Proteomes" id="UP000245433"/>
    </source>
</evidence>
<keyword evidence="1" id="KW-0472">Membrane</keyword>
<evidence type="ECO:0000256" key="1">
    <source>
        <dbReference type="SAM" id="Phobius"/>
    </source>
</evidence>
<dbReference type="EMBL" id="QEKT01000002">
    <property type="protein sequence ID" value="PVY85258.1"/>
    <property type="molecule type" value="Genomic_DNA"/>
</dbReference>
<comment type="caution">
    <text evidence="2">The sequence shown here is derived from an EMBL/GenBank/DDBJ whole genome shotgun (WGS) entry which is preliminary data.</text>
</comment>
<name>A0A2U1DC64_9LACO</name>
<reference evidence="2 3" key="1">
    <citation type="submission" date="2018-04" db="EMBL/GenBank/DDBJ databases">
        <title>Genomic Encyclopedia of Type Strains, Phase IV (KMG-IV): sequencing the most valuable type-strain genomes for metagenomic binning, comparative biology and taxonomic classification.</title>
        <authorList>
            <person name="Goeker M."/>
        </authorList>
    </citation>
    <scope>NUCLEOTIDE SEQUENCE [LARGE SCALE GENOMIC DNA]</scope>
    <source>
        <strain evidence="2 3">DSM 28795</strain>
    </source>
</reference>
<sequence length="144" mass="16565">MGQKKSKNSGIPNEYFFQKPWFWMLLVLIGLIVASVFAFNTFRHQKATITANNAARSSLANKDEKQQLNDNAKYFGKLSVQDLQAQPQKYLQQQGNENATLYVWRVDSATTLVRVDTNDGQVTIYQYDSDPEKMMKNQLFQTSK</sequence>
<keyword evidence="3" id="KW-1185">Reference proteome</keyword>
<dbReference type="AlphaFoldDB" id="A0A2U1DC64"/>
<organism evidence="2 3">
    <name type="scientific">Convivina intestini</name>
    <dbReference type="NCBI Taxonomy" id="1505726"/>
    <lineage>
        <taxon>Bacteria</taxon>
        <taxon>Bacillati</taxon>
        <taxon>Bacillota</taxon>
        <taxon>Bacilli</taxon>
        <taxon>Lactobacillales</taxon>
        <taxon>Lactobacillaceae</taxon>
        <taxon>Convivina</taxon>
    </lineage>
</organism>
<dbReference type="Proteomes" id="UP000245433">
    <property type="component" value="Unassembled WGS sequence"/>
</dbReference>
<evidence type="ECO:0000313" key="2">
    <source>
        <dbReference type="EMBL" id="PVY85258.1"/>
    </source>
</evidence>
<feature type="transmembrane region" description="Helical" evidence="1">
    <location>
        <begin position="20"/>
        <end position="39"/>
    </location>
</feature>
<protein>
    <submittedName>
        <fullName evidence="2">Uncharacterized protein</fullName>
    </submittedName>
</protein>
<gene>
    <name evidence="2" type="ORF">C7384_10278</name>
</gene>
<keyword evidence="1" id="KW-0812">Transmembrane</keyword>
<dbReference type="RefSeq" id="WP_089938282.1">
    <property type="nucleotide sequence ID" value="NZ_CAKOEW010000001.1"/>
</dbReference>
<proteinExistence type="predicted"/>
<accession>A0A2U1DC64</accession>